<accession>A0A101KTY5</accession>
<dbReference type="InterPro" id="IPR036629">
    <property type="entry name" value="YjbJ_sf"/>
</dbReference>
<evidence type="ECO:0000313" key="4">
    <source>
        <dbReference type="Proteomes" id="UP000053176"/>
    </source>
</evidence>
<protein>
    <recommendedName>
        <fullName evidence="2">CsbD-like domain-containing protein</fullName>
    </recommendedName>
</protein>
<dbReference type="Proteomes" id="UP000053176">
    <property type="component" value="Unassembled WGS sequence"/>
</dbReference>
<dbReference type="InterPro" id="IPR008462">
    <property type="entry name" value="CsbD"/>
</dbReference>
<feature type="domain" description="CsbD-like" evidence="2">
    <location>
        <begin position="5"/>
        <end position="56"/>
    </location>
</feature>
<organism evidence="3 4">
    <name type="scientific">Rhizobium loti</name>
    <name type="common">Mesorhizobium loti</name>
    <dbReference type="NCBI Taxonomy" id="381"/>
    <lineage>
        <taxon>Bacteria</taxon>
        <taxon>Pseudomonadati</taxon>
        <taxon>Pseudomonadota</taxon>
        <taxon>Alphaproteobacteria</taxon>
        <taxon>Hyphomicrobiales</taxon>
        <taxon>Phyllobacteriaceae</taxon>
        <taxon>Mesorhizobium</taxon>
    </lineage>
</organism>
<dbReference type="Gene3D" id="1.10.1470.10">
    <property type="entry name" value="YjbJ"/>
    <property type="match status" value="1"/>
</dbReference>
<dbReference type="OrthoDB" id="9796058at2"/>
<evidence type="ECO:0000259" key="2">
    <source>
        <dbReference type="Pfam" id="PF05532"/>
    </source>
</evidence>
<reference evidence="3 4" key="1">
    <citation type="submission" date="2015-12" db="EMBL/GenBank/DDBJ databases">
        <title>Draft genome sequence of Mesorhizobium sp. UFLA 01-765, a multitolerant efficient symbiont and plant-growth promoting strain isolated from Zn-mining soil using Leucaena leucocephala as a trap plant.</title>
        <authorList>
            <person name="Rangel W.M."/>
            <person name="Thijs S."/>
            <person name="Longatti S.M."/>
            <person name="Moreira F.M."/>
            <person name="Weyens N."/>
            <person name="Vangronsveld J."/>
            <person name="Van Hamme J.D."/>
            <person name="Bottos E.M."/>
            <person name="Rineau F."/>
        </authorList>
    </citation>
    <scope>NUCLEOTIDE SEQUENCE [LARGE SCALE GENOMIC DNA]</scope>
    <source>
        <strain evidence="3 4">UFLA 01-765</strain>
    </source>
</reference>
<dbReference type="AlphaFoldDB" id="A0A101KTY5"/>
<comment type="similarity">
    <text evidence="1">Belongs to the UPF0337 (CsbD) family.</text>
</comment>
<name>A0A101KTY5_RHILI</name>
<dbReference type="SUPFAM" id="SSF69047">
    <property type="entry name" value="Hypothetical protein YjbJ"/>
    <property type="match status" value="1"/>
</dbReference>
<sequence>MVNMDQIAGLAKQVKGSILQTVGKATGNRPMQIRGMADKATGKVQKACGDMKAVIKRRCDLVGLRRHVSNAFAKALVKMTSPWSPAASPRTTSM</sequence>
<dbReference type="EMBL" id="LPWA01000101">
    <property type="protein sequence ID" value="KUM26850.1"/>
    <property type="molecule type" value="Genomic_DNA"/>
</dbReference>
<proteinExistence type="inferred from homology"/>
<dbReference type="Pfam" id="PF05532">
    <property type="entry name" value="CsbD"/>
    <property type="match status" value="1"/>
</dbReference>
<evidence type="ECO:0000313" key="3">
    <source>
        <dbReference type="EMBL" id="KUM26850.1"/>
    </source>
</evidence>
<evidence type="ECO:0000256" key="1">
    <source>
        <dbReference type="ARBA" id="ARBA00009129"/>
    </source>
</evidence>
<comment type="caution">
    <text evidence="3">The sequence shown here is derived from an EMBL/GenBank/DDBJ whole genome shotgun (WGS) entry which is preliminary data.</text>
</comment>
<gene>
    <name evidence="3" type="ORF">AU467_19110</name>
</gene>